<evidence type="ECO:0000313" key="2">
    <source>
        <dbReference type="Proteomes" id="UP001589733"/>
    </source>
</evidence>
<sequence length="48" mass="5433">MTPSHGRHAGLLQKYAEINSLLQQQGVANLYRPLQQFGILLGRLKFII</sequence>
<name>A0ABV6AVV7_9DEIO</name>
<dbReference type="EMBL" id="JBHLYR010000020">
    <property type="protein sequence ID" value="MFB9991555.1"/>
    <property type="molecule type" value="Genomic_DNA"/>
</dbReference>
<protein>
    <submittedName>
        <fullName evidence="1">Uncharacterized protein</fullName>
    </submittedName>
</protein>
<keyword evidence="2" id="KW-1185">Reference proteome</keyword>
<organism evidence="1 2">
    <name type="scientific">Deinococcus oregonensis</name>
    <dbReference type="NCBI Taxonomy" id="1805970"/>
    <lineage>
        <taxon>Bacteria</taxon>
        <taxon>Thermotogati</taxon>
        <taxon>Deinococcota</taxon>
        <taxon>Deinococci</taxon>
        <taxon>Deinococcales</taxon>
        <taxon>Deinococcaceae</taxon>
        <taxon>Deinococcus</taxon>
    </lineage>
</organism>
<reference evidence="1 2" key="1">
    <citation type="submission" date="2024-09" db="EMBL/GenBank/DDBJ databases">
        <authorList>
            <person name="Sun Q."/>
            <person name="Mori K."/>
        </authorList>
    </citation>
    <scope>NUCLEOTIDE SEQUENCE [LARGE SCALE GENOMIC DNA]</scope>
    <source>
        <strain evidence="1 2">JCM 13503</strain>
    </source>
</reference>
<dbReference type="Proteomes" id="UP001589733">
    <property type="component" value="Unassembled WGS sequence"/>
</dbReference>
<comment type="caution">
    <text evidence="1">The sequence shown here is derived from an EMBL/GenBank/DDBJ whole genome shotgun (WGS) entry which is preliminary data.</text>
</comment>
<dbReference type="RefSeq" id="WP_380006782.1">
    <property type="nucleotide sequence ID" value="NZ_JBHLYR010000020.1"/>
</dbReference>
<accession>A0ABV6AVV7</accession>
<proteinExistence type="predicted"/>
<gene>
    <name evidence="1" type="ORF">ACFFLM_06185</name>
</gene>
<evidence type="ECO:0000313" key="1">
    <source>
        <dbReference type="EMBL" id="MFB9991555.1"/>
    </source>
</evidence>